<feature type="region of interest" description="Disordered" evidence="1">
    <location>
        <begin position="1"/>
        <end position="41"/>
    </location>
</feature>
<dbReference type="EMBL" id="CM007647">
    <property type="protein sequence ID" value="ONM02626.1"/>
    <property type="molecule type" value="Genomic_DNA"/>
</dbReference>
<dbReference type="ExpressionAtlas" id="A0A1D6KI04">
    <property type="expression patterns" value="baseline and differential"/>
</dbReference>
<gene>
    <name evidence="3" type="ORF">ZEAMMB73_Zm00001d031288</name>
</gene>
<dbReference type="eggNOG" id="KOG0118">
    <property type="taxonomic scope" value="Eukaryota"/>
</dbReference>
<dbReference type="PaxDb" id="4577-AC233867.1_FGP004"/>
<sequence>MIDLASSKVEIKKAEPKKSSNAPPPPPLYGRNARLAYDSGSRDHPSANNYGGMPNAYANYRGGGFGPYRSDTGFGGRLGNYGGTGDFGSTYGRYYAGLGGYGATTVLSFDYHNRFGLYGGGFGGAYAGADLVATGVVAVMRASVPLVILGLVVMLMKALVALVILALVSPPMVVHMIIH</sequence>
<organism evidence="3">
    <name type="scientific">Zea mays</name>
    <name type="common">Maize</name>
    <dbReference type="NCBI Taxonomy" id="4577"/>
    <lineage>
        <taxon>Eukaryota</taxon>
        <taxon>Viridiplantae</taxon>
        <taxon>Streptophyta</taxon>
        <taxon>Embryophyta</taxon>
        <taxon>Tracheophyta</taxon>
        <taxon>Spermatophyta</taxon>
        <taxon>Magnoliopsida</taxon>
        <taxon>Liliopsida</taxon>
        <taxon>Poales</taxon>
        <taxon>Poaceae</taxon>
        <taxon>PACMAD clade</taxon>
        <taxon>Panicoideae</taxon>
        <taxon>Andropogonodae</taxon>
        <taxon>Andropogoneae</taxon>
        <taxon>Tripsacinae</taxon>
        <taxon>Zea</taxon>
    </lineage>
</organism>
<feature type="transmembrane region" description="Helical" evidence="2">
    <location>
        <begin position="115"/>
        <end position="140"/>
    </location>
</feature>
<keyword evidence="2" id="KW-1133">Transmembrane helix</keyword>
<feature type="transmembrane region" description="Helical" evidence="2">
    <location>
        <begin position="146"/>
        <end position="168"/>
    </location>
</feature>
<dbReference type="AlphaFoldDB" id="A0A1D6KI04"/>
<dbReference type="STRING" id="4577.A0A1D6KI04"/>
<proteinExistence type="predicted"/>
<evidence type="ECO:0000256" key="2">
    <source>
        <dbReference type="SAM" id="Phobius"/>
    </source>
</evidence>
<dbReference type="InParanoid" id="A0A1D6KI04"/>
<protein>
    <submittedName>
        <fullName evidence="3">Uncharacterized protein</fullName>
    </submittedName>
</protein>
<feature type="compositionally biased region" description="Basic and acidic residues" evidence="1">
    <location>
        <begin position="9"/>
        <end position="18"/>
    </location>
</feature>
<keyword evidence="2" id="KW-0472">Membrane</keyword>
<keyword evidence="2" id="KW-0812">Transmembrane</keyword>
<reference evidence="3" key="1">
    <citation type="submission" date="2015-12" db="EMBL/GenBank/DDBJ databases">
        <title>Update maize B73 reference genome by single molecule sequencing technologies.</title>
        <authorList>
            <consortium name="Maize Genome Sequencing Project"/>
            <person name="Ware D."/>
        </authorList>
    </citation>
    <scope>NUCLEOTIDE SEQUENCE [LARGE SCALE GENOMIC DNA]</scope>
    <source>
        <tissue evidence="3">Seedling</tissue>
    </source>
</reference>
<accession>A0A1D6KI04</accession>
<evidence type="ECO:0000256" key="1">
    <source>
        <dbReference type="SAM" id="MobiDB-lite"/>
    </source>
</evidence>
<evidence type="ECO:0000313" key="3">
    <source>
        <dbReference type="EMBL" id="ONM02626.1"/>
    </source>
</evidence>
<name>A0A1D6KI04_MAIZE</name>